<evidence type="ECO:0000256" key="16">
    <source>
        <dbReference type="SAM" id="SignalP"/>
    </source>
</evidence>
<keyword evidence="5 15" id="KW-0812">Transmembrane</keyword>
<evidence type="ECO:0000256" key="9">
    <source>
        <dbReference type="ARBA" id="ARBA00022777"/>
    </source>
</evidence>
<dbReference type="FunFam" id="1.10.510.10:FF:000714">
    <property type="entry name" value="Kinase family with leucine-rich repeat domain-containing protein"/>
    <property type="match status" value="1"/>
</dbReference>
<evidence type="ECO:0000256" key="6">
    <source>
        <dbReference type="ARBA" id="ARBA00022729"/>
    </source>
</evidence>
<dbReference type="PROSITE" id="PS50011">
    <property type="entry name" value="PROTEIN_KINASE_DOM"/>
    <property type="match status" value="1"/>
</dbReference>
<evidence type="ECO:0000256" key="2">
    <source>
        <dbReference type="ARBA" id="ARBA00008684"/>
    </source>
</evidence>
<dbReference type="FunFam" id="3.80.10.10:FF:000077">
    <property type="entry name" value="LRR receptor-like serine/threonine-protein kinase ERL1"/>
    <property type="match status" value="1"/>
</dbReference>
<keyword evidence="6 16" id="KW-0732">Signal</keyword>
<evidence type="ECO:0000256" key="10">
    <source>
        <dbReference type="ARBA" id="ARBA00022840"/>
    </source>
</evidence>
<dbReference type="Gene3D" id="3.80.10.10">
    <property type="entry name" value="Ribonuclease Inhibitor"/>
    <property type="match status" value="3"/>
</dbReference>
<accession>A0A830CVZ2</accession>
<evidence type="ECO:0000256" key="11">
    <source>
        <dbReference type="ARBA" id="ARBA00022989"/>
    </source>
</evidence>
<keyword evidence="4" id="KW-0808">Transferase</keyword>
<evidence type="ECO:0000256" key="3">
    <source>
        <dbReference type="ARBA" id="ARBA00022614"/>
    </source>
</evidence>
<reference evidence="18" key="1">
    <citation type="submission" date="2020-07" db="EMBL/GenBank/DDBJ databases">
        <title>Ethylene signaling mediates host invasion by parasitic plants.</title>
        <authorList>
            <person name="Yoshida S."/>
        </authorList>
    </citation>
    <scope>NUCLEOTIDE SEQUENCE</scope>
    <source>
        <strain evidence="18">Okayama</strain>
    </source>
</reference>
<dbReference type="GO" id="GO:0033612">
    <property type="term" value="F:receptor serine/threonine kinase binding"/>
    <property type="evidence" value="ECO:0007669"/>
    <property type="project" value="TreeGrafter"/>
</dbReference>
<dbReference type="InterPro" id="IPR000719">
    <property type="entry name" value="Prot_kinase_dom"/>
</dbReference>
<dbReference type="GO" id="GO:0005524">
    <property type="term" value="F:ATP binding"/>
    <property type="evidence" value="ECO:0007669"/>
    <property type="project" value="UniProtKB-UniRule"/>
</dbReference>
<evidence type="ECO:0000256" key="7">
    <source>
        <dbReference type="ARBA" id="ARBA00022737"/>
    </source>
</evidence>
<feature type="signal peptide" evidence="16">
    <location>
        <begin position="1"/>
        <end position="29"/>
    </location>
</feature>
<evidence type="ECO:0000259" key="17">
    <source>
        <dbReference type="PROSITE" id="PS50011"/>
    </source>
</evidence>
<dbReference type="InterPro" id="IPR008271">
    <property type="entry name" value="Ser/Thr_kinase_AS"/>
</dbReference>
<dbReference type="SMART" id="SM00369">
    <property type="entry name" value="LRR_TYP"/>
    <property type="match status" value="5"/>
</dbReference>
<dbReference type="InterPro" id="IPR001611">
    <property type="entry name" value="Leu-rich_rpt"/>
</dbReference>
<keyword evidence="3" id="KW-0433">Leucine-rich repeat</keyword>
<dbReference type="GO" id="GO:0004672">
    <property type="term" value="F:protein kinase activity"/>
    <property type="evidence" value="ECO:0007669"/>
    <property type="project" value="InterPro"/>
</dbReference>
<keyword evidence="12 15" id="KW-0472">Membrane</keyword>
<dbReference type="InterPro" id="IPR050647">
    <property type="entry name" value="Plant_LRR-RLKs"/>
</dbReference>
<dbReference type="FunFam" id="3.30.200.20:FF:000512">
    <property type="entry name" value="Receptor-like protein kinase HSL1"/>
    <property type="match status" value="1"/>
</dbReference>
<dbReference type="GO" id="GO:0016020">
    <property type="term" value="C:membrane"/>
    <property type="evidence" value="ECO:0007669"/>
    <property type="project" value="UniProtKB-SubCell"/>
</dbReference>
<dbReference type="InterPro" id="IPR011009">
    <property type="entry name" value="Kinase-like_dom_sf"/>
</dbReference>
<dbReference type="PROSITE" id="PS00108">
    <property type="entry name" value="PROTEIN_KINASE_ST"/>
    <property type="match status" value="1"/>
</dbReference>
<feature type="chain" id="PRO_5033021527" evidence="16">
    <location>
        <begin position="30"/>
        <end position="804"/>
    </location>
</feature>
<dbReference type="PANTHER" id="PTHR48056">
    <property type="entry name" value="LRR RECEPTOR-LIKE SERINE/THREONINE-PROTEIN KINASE-RELATED"/>
    <property type="match status" value="1"/>
</dbReference>
<keyword evidence="9 18" id="KW-0418">Kinase</keyword>
<dbReference type="Pfam" id="PF00069">
    <property type="entry name" value="Pkinase"/>
    <property type="match status" value="1"/>
</dbReference>
<dbReference type="Proteomes" id="UP000653305">
    <property type="component" value="Unassembled WGS sequence"/>
</dbReference>
<evidence type="ECO:0000256" key="8">
    <source>
        <dbReference type="ARBA" id="ARBA00022741"/>
    </source>
</evidence>
<feature type="domain" description="Protein kinase" evidence="17">
    <location>
        <begin position="473"/>
        <end position="782"/>
    </location>
</feature>
<dbReference type="GO" id="GO:0051707">
    <property type="term" value="P:response to other organism"/>
    <property type="evidence" value="ECO:0007669"/>
    <property type="project" value="UniProtKB-ARBA"/>
</dbReference>
<dbReference type="PANTHER" id="PTHR48056:SF29">
    <property type="entry name" value="RECEPTOR-LIKE PROTEIN KINASE HSL1"/>
    <property type="match status" value="1"/>
</dbReference>
<dbReference type="SMART" id="SM00220">
    <property type="entry name" value="S_TKc"/>
    <property type="match status" value="1"/>
</dbReference>
<dbReference type="EMBL" id="BMAC01000527">
    <property type="protein sequence ID" value="GFP98441.1"/>
    <property type="molecule type" value="Genomic_DNA"/>
</dbReference>
<proteinExistence type="inferred from homology"/>
<evidence type="ECO:0000256" key="14">
    <source>
        <dbReference type="PROSITE-ProRule" id="PRU10141"/>
    </source>
</evidence>
<name>A0A830CVZ2_9LAMI</name>
<dbReference type="InterPro" id="IPR032675">
    <property type="entry name" value="LRR_dom_sf"/>
</dbReference>
<dbReference type="InterPro" id="IPR055414">
    <property type="entry name" value="LRR_R13L4/SHOC2-like"/>
</dbReference>
<dbReference type="AlphaFoldDB" id="A0A830CVZ2"/>
<dbReference type="PROSITE" id="PS00107">
    <property type="entry name" value="PROTEIN_KINASE_ATP"/>
    <property type="match status" value="1"/>
</dbReference>
<dbReference type="GO" id="GO:0006952">
    <property type="term" value="P:defense response"/>
    <property type="evidence" value="ECO:0007669"/>
    <property type="project" value="UniProtKB-ARBA"/>
</dbReference>
<keyword evidence="13" id="KW-0325">Glycoprotein</keyword>
<feature type="transmembrane region" description="Helical" evidence="15">
    <location>
        <begin position="415"/>
        <end position="439"/>
    </location>
</feature>
<dbReference type="Pfam" id="PF08263">
    <property type="entry name" value="LRRNT_2"/>
    <property type="match status" value="1"/>
</dbReference>
<evidence type="ECO:0000256" key="5">
    <source>
        <dbReference type="ARBA" id="ARBA00022692"/>
    </source>
</evidence>
<evidence type="ECO:0000256" key="4">
    <source>
        <dbReference type="ARBA" id="ARBA00022679"/>
    </source>
</evidence>
<dbReference type="OrthoDB" id="676979at2759"/>
<comment type="similarity">
    <text evidence="2">Belongs to the protein kinase superfamily. Ser/Thr protein kinase family.</text>
</comment>
<keyword evidence="18" id="KW-0675">Receptor</keyword>
<comment type="subcellular location">
    <subcellularLocation>
        <location evidence="1">Membrane</location>
        <topology evidence="1">Single-pass type I membrane protein</topology>
    </subcellularLocation>
</comment>
<keyword evidence="10 14" id="KW-0067">ATP-binding</keyword>
<evidence type="ECO:0000256" key="1">
    <source>
        <dbReference type="ARBA" id="ARBA00004479"/>
    </source>
</evidence>
<keyword evidence="8 14" id="KW-0547">Nucleotide-binding</keyword>
<evidence type="ECO:0000256" key="15">
    <source>
        <dbReference type="SAM" id="Phobius"/>
    </source>
</evidence>
<dbReference type="InterPro" id="IPR013210">
    <property type="entry name" value="LRR_N_plant-typ"/>
</dbReference>
<dbReference type="SUPFAM" id="SSF52058">
    <property type="entry name" value="L domain-like"/>
    <property type="match status" value="1"/>
</dbReference>
<dbReference type="InterPro" id="IPR017441">
    <property type="entry name" value="Protein_kinase_ATP_BS"/>
</dbReference>
<keyword evidence="19" id="KW-1185">Reference proteome</keyword>
<keyword evidence="7" id="KW-0677">Repeat</keyword>
<dbReference type="FunFam" id="3.80.10.10:FF:000041">
    <property type="entry name" value="LRR receptor-like serine/threonine-protein kinase ERECTA"/>
    <property type="match status" value="2"/>
</dbReference>
<dbReference type="SUPFAM" id="SSF56112">
    <property type="entry name" value="Protein kinase-like (PK-like)"/>
    <property type="match status" value="1"/>
</dbReference>
<dbReference type="InterPro" id="IPR003591">
    <property type="entry name" value="Leu-rich_rpt_typical-subtyp"/>
</dbReference>
<evidence type="ECO:0000313" key="18">
    <source>
        <dbReference type="EMBL" id="GFP98441.1"/>
    </source>
</evidence>
<organism evidence="18 19">
    <name type="scientific">Phtheirospermum japonicum</name>
    <dbReference type="NCBI Taxonomy" id="374723"/>
    <lineage>
        <taxon>Eukaryota</taxon>
        <taxon>Viridiplantae</taxon>
        <taxon>Streptophyta</taxon>
        <taxon>Embryophyta</taxon>
        <taxon>Tracheophyta</taxon>
        <taxon>Spermatophyta</taxon>
        <taxon>Magnoliopsida</taxon>
        <taxon>eudicotyledons</taxon>
        <taxon>Gunneridae</taxon>
        <taxon>Pentapetalae</taxon>
        <taxon>asterids</taxon>
        <taxon>lamiids</taxon>
        <taxon>Lamiales</taxon>
        <taxon>Orobanchaceae</taxon>
        <taxon>Orobanchaceae incertae sedis</taxon>
        <taxon>Phtheirospermum</taxon>
    </lineage>
</organism>
<comment type="caution">
    <text evidence="18">The sequence shown here is derived from an EMBL/GenBank/DDBJ whole genome shotgun (WGS) entry which is preliminary data.</text>
</comment>
<evidence type="ECO:0000313" key="19">
    <source>
        <dbReference type="Proteomes" id="UP000653305"/>
    </source>
</evidence>
<evidence type="ECO:0000256" key="13">
    <source>
        <dbReference type="ARBA" id="ARBA00023180"/>
    </source>
</evidence>
<evidence type="ECO:0000256" key="12">
    <source>
        <dbReference type="ARBA" id="ARBA00023136"/>
    </source>
</evidence>
<dbReference type="Pfam" id="PF23598">
    <property type="entry name" value="LRR_14"/>
    <property type="match status" value="1"/>
</dbReference>
<dbReference type="Gene3D" id="3.30.200.20">
    <property type="entry name" value="Phosphorylase Kinase, domain 1"/>
    <property type="match status" value="1"/>
</dbReference>
<keyword evidence="11 15" id="KW-1133">Transmembrane helix</keyword>
<dbReference type="Pfam" id="PF00560">
    <property type="entry name" value="LRR_1"/>
    <property type="match status" value="3"/>
</dbReference>
<dbReference type="Gene3D" id="1.10.510.10">
    <property type="entry name" value="Transferase(Phosphotransferase) domain 1"/>
    <property type="match status" value="1"/>
</dbReference>
<sequence length="804" mass="89382">MTKLPSSHTETHLSLLILILSSIPFLVNSQFSPAERATLLNLKKEWGDPQLLQLWNDTSSPCSWAGIKCSGGDSGPVTGILLSNYNLVGNIPDSISTLGNLTVLDLGFNSFPGNFPTAILSCSKLQYLDLSQNYFVGNIPANMDKLKSLQYLDLSANNFTGDVPPAIGNLTELRTLNLYQTLLNGSYPTEISNLANLETLRLAYNHFSPAVIPPEFGKLTKLNLIWMTKANVIGEIPLSFANLSSLTYLDLSQNDMEGAIPSGLFLLKNLSKVYLYNNRFSGKLIGVVAFNNNLTGKIPTSLGSCQALITVKLYGNNISGEVPLGLWSLLNLTSLMLSNNKLSGKLPGRLGQLRLNFLNLSSNRLTGKIPDEFDNLAYENSFLNNPNLCAANKIPNLSNCYNIKSRETKKRSPKISLVILVLLALALCLIAIWVMWFSVKYIKRKKLSRNIATWKLTSFQRLDFTEVNILSRLAESNMIGSGGSGKVYKIAVDHENQYVAVKRIWSEKKRDHLLEKEFQAEIQILGSVRHSNIVKLLCCVSSDDSKLLVYEYMENQSLDRWIHRKKRKANLSRNGSVVGNVVLDWPARLRIAIGAAQGLCYMHHDCSPPIIHRDVKSSNILLDYDFKAKIADFGLAKILIKKGEPNTMSAVAGSFGYIAPEYAYTTKVNEKIDVYSFGVVLLELVTGREPNIGDEHTGLAEWAWDHYGQEKLIADALDEEIKEARFMQEMMGVFKLGLMCTSSLPASRPSMKEVLQILQRCGSVDGDDGKRGGKEYDADPLLRDGKYILSYRCDSKKLMDESDI</sequence>
<feature type="binding site" evidence="14">
    <location>
        <position position="502"/>
    </location>
    <ligand>
        <name>ATP</name>
        <dbReference type="ChEBI" id="CHEBI:30616"/>
    </ligand>
</feature>
<protein>
    <submittedName>
        <fullName evidence="18">LRR receptor-like serine/threonine-protein kinase hsl2</fullName>
    </submittedName>
</protein>
<gene>
    <name evidence="18" type="ORF">PHJA_001988000</name>
</gene>